<keyword evidence="11 14" id="KW-0170">Cobalt</keyword>
<organism evidence="18 19">
    <name type="scientific">Sinisalibacter aestuarii</name>
    <dbReference type="NCBI Taxonomy" id="2949426"/>
    <lineage>
        <taxon>Bacteria</taxon>
        <taxon>Pseudomonadati</taxon>
        <taxon>Pseudomonadota</taxon>
        <taxon>Alphaproteobacteria</taxon>
        <taxon>Rhodobacterales</taxon>
        <taxon>Roseobacteraceae</taxon>
        <taxon>Sinisalibacter</taxon>
    </lineage>
</organism>
<comment type="caution">
    <text evidence="18">The sequence shown here is derived from an EMBL/GenBank/DDBJ whole genome shotgun (WGS) entry which is preliminary data.</text>
</comment>
<evidence type="ECO:0000256" key="6">
    <source>
        <dbReference type="ARBA" id="ARBA00022634"/>
    </source>
</evidence>
<reference evidence="18" key="1">
    <citation type="journal article" date="2023" name="Int. J. Syst. Evol. Microbiol.">
        <title>Sinisalibacter aestuarii sp. nov., isolated from estuarine sediment of the Arakawa River.</title>
        <authorList>
            <person name="Arafat S.T."/>
            <person name="Hirano S."/>
            <person name="Sato A."/>
            <person name="Takeuchi K."/>
            <person name="Yasuda T."/>
            <person name="Terahara T."/>
            <person name="Hamada M."/>
            <person name="Kobayashi T."/>
        </authorList>
    </citation>
    <scope>NUCLEOTIDE SEQUENCE</scope>
    <source>
        <strain evidence="18">B-399</strain>
    </source>
</reference>
<keyword evidence="19" id="KW-1185">Reference proteome</keyword>
<comment type="catalytic activity">
    <reaction evidence="13 14">
        <text>a 2'-deoxyribonucleoside 5'-diphosphate + [thioredoxin]-disulfide + H2O = a ribonucleoside 5'-diphosphate + [thioredoxin]-dithiol</text>
        <dbReference type="Rhea" id="RHEA:23252"/>
        <dbReference type="Rhea" id="RHEA-COMP:10698"/>
        <dbReference type="Rhea" id="RHEA-COMP:10700"/>
        <dbReference type="ChEBI" id="CHEBI:15377"/>
        <dbReference type="ChEBI" id="CHEBI:29950"/>
        <dbReference type="ChEBI" id="CHEBI:50058"/>
        <dbReference type="ChEBI" id="CHEBI:57930"/>
        <dbReference type="ChEBI" id="CHEBI:73316"/>
        <dbReference type="EC" id="1.17.4.1"/>
    </reaction>
</comment>
<dbReference type="InterPro" id="IPR000788">
    <property type="entry name" value="RNR_lg_C"/>
</dbReference>
<dbReference type="InterPro" id="IPR024434">
    <property type="entry name" value="TSCPD_dom"/>
</dbReference>
<dbReference type="Proteomes" id="UP001144205">
    <property type="component" value="Unassembled WGS sequence"/>
</dbReference>
<dbReference type="PANTHER" id="PTHR43371:SF1">
    <property type="entry name" value="RIBONUCLEOSIDE-DIPHOSPHATE REDUCTASE"/>
    <property type="match status" value="1"/>
</dbReference>
<evidence type="ECO:0000256" key="3">
    <source>
        <dbReference type="ARBA" id="ARBA00012274"/>
    </source>
</evidence>
<keyword evidence="5 14" id="KW-0846">Cobalamin</keyword>
<keyword evidence="9" id="KW-0215">Deoxyribonucleotide synthesis</keyword>
<evidence type="ECO:0000259" key="17">
    <source>
        <dbReference type="Pfam" id="PF12637"/>
    </source>
</evidence>
<evidence type="ECO:0000256" key="8">
    <source>
        <dbReference type="ARBA" id="ARBA00023002"/>
    </source>
</evidence>
<evidence type="ECO:0000259" key="15">
    <source>
        <dbReference type="Pfam" id="PF00317"/>
    </source>
</evidence>
<dbReference type="PRINTS" id="PR01183">
    <property type="entry name" value="RIBORDTASEM1"/>
</dbReference>
<name>A0ABQ5LUT2_9RHOB</name>
<dbReference type="Gene3D" id="3.20.70.20">
    <property type="match status" value="1"/>
</dbReference>
<evidence type="ECO:0000256" key="10">
    <source>
        <dbReference type="ARBA" id="ARBA00023157"/>
    </source>
</evidence>
<evidence type="ECO:0000256" key="9">
    <source>
        <dbReference type="ARBA" id="ARBA00023116"/>
    </source>
</evidence>
<comment type="cofactor">
    <cofactor evidence="1 14">
        <name>adenosylcob(III)alamin</name>
        <dbReference type="ChEBI" id="CHEBI:18408"/>
    </cofactor>
</comment>
<dbReference type="InterPro" id="IPR013344">
    <property type="entry name" value="RNR_NrdJ/NrdZ"/>
</dbReference>
<dbReference type="Pfam" id="PF00317">
    <property type="entry name" value="Ribonuc_red_lgN"/>
    <property type="match status" value="1"/>
</dbReference>
<comment type="similarity">
    <text evidence="2 14">Belongs to the ribonucleoside diphosphate reductase class-2 family.</text>
</comment>
<evidence type="ECO:0000256" key="7">
    <source>
        <dbReference type="ARBA" id="ARBA00022741"/>
    </source>
</evidence>
<evidence type="ECO:0000256" key="5">
    <source>
        <dbReference type="ARBA" id="ARBA00022628"/>
    </source>
</evidence>
<evidence type="ECO:0000256" key="2">
    <source>
        <dbReference type="ARBA" id="ARBA00007405"/>
    </source>
</evidence>
<proteinExistence type="inferred from homology"/>
<keyword evidence="8 14" id="KW-0560">Oxidoreductase</keyword>
<sequence length="750" mass="82195">MSRFAAPIAKSIWDMKYRFKQADGTPIDKTVEDSWRRIARALAEREPEHEDAFYEALEDFKYLPAGRITAGAGTGRSVTLFNCFVMGTIPDSMSGIFEQLREAALTMQQGGGIGYDFSTIRPKGADVKGVAADASGPLSFMDVWDAMCRTIMSAGSRRGAMMATMRCDHPDIEAFISAKSDAARLRMFNMSVLVTDAFMAAVEADESWDLVFDGVVYHTVEARDLWNRIMRATYDYAEPGVIFIDRINAMNNLAYCETISATNPCGEQPLPPYGACLLGSVNLARLVADPFGEAAALDEAVLARLVRTAVRMMDNVVDESRFPLEAQRQEAQAKRRIGLGVTGLADALLMVGLRYGSDAAAAQTEEWMHQIAREAYLASVELAKEKGPFPLFEADAYLASGTLAHMDEDVREAIRAHGIRNALLTSIAPTGTISLYAGNVSSGIEPVFAYSYTRKVLQKDGSRTEEEVVDYAVQLWRDKFGDAPLPDYFVNAQTLAPSDHVKMQAAAQKWVDSSISKTINVPEDISFEAFKSVYLEAYATGCKGCTTYRPNDVTGSVLSVSEQSETVPEAETGAEVIYMSEPLDRPSELDGATYKLKWPESEHAIYITVNDLVVNGHRRPFEVFINSKNMEHYAWTVALTRMISAVFRRGGDVSFVVEELKAVFDPRGGAWMGGKYVPSILAAIGGVIERHMIAIGFLEGEGMGLKSDPKAEVVNLGQRRGPACPRCGQYEMRMVEGCMTCGACGHSKCG</sequence>
<evidence type="ECO:0000313" key="18">
    <source>
        <dbReference type="EMBL" id="GKY88383.1"/>
    </source>
</evidence>
<comment type="function">
    <text evidence="12 14">Catalyzes the reduction of ribonucleotides to deoxyribonucleotides. May function to provide a pool of deoxyribonucleotide precursors for DNA repair during oxygen limitation and/or for immediate growth after restoration of oxygen.</text>
</comment>
<keyword evidence="6 14" id="KW-0237">DNA synthesis</keyword>
<dbReference type="InterPro" id="IPR013509">
    <property type="entry name" value="RNR_lsu_N"/>
</dbReference>
<dbReference type="SUPFAM" id="SSF51998">
    <property type="entry name" value="PFL-like glycyl radical enzymes"/>
    <property type="match status" value="1"/>
</dbReference>
<evidence type="ECO:0000256" key="12">
    <source>
        <dbReference type="ARBA" id="ARBA00025437"/>
    </source>
</evidence>
<dbReference type="PANTHER" id="PTHR43371">
    <property type="entry name" value="VITAMIN B12-DEPENDENT RIBONUCLEOTIDE REDUCTASE"/>
    <property type="match status" value="1"/>
</dbReference>
<feature type="domain" description="Ribonucleotide reductase large subunit N-terminal" evidence="15">
    <location>
        <begin position="8"/>
        <end position="76"/>
    </location>
</feature>
<evidence type="ECO:0000256" key="1">
    <source>
        <dbReference type="ARBA" id="ARBA00001922"/>
    </source>
</evidence>
<evidence type="ECO:0000259" key="16">
    <source>
        <dbReference type="Pfam" id="PF02867"/>
    </source>
</evidence>
<dbReference type="CDD" id="cd02888">
    <property type="entry name" value="RNR_II_dimer"/>
    <property type="match status" value="1"/>
</dbReference>
<dbReference type="RefSeq" id="WP_281842425.1">
    <property type="nucleotide sequence ID" value="NZ_BROH01000006.1"/>
</dbReference>
<evidence type="ECO:0000256" key="11">
    <source>
        <dbReference type="ARBA" id="ARBA00023285"/>
    </source>
</evidence>
<evidence type="ECO:0000256" key="14">
    <source>
        <dbReference type="RuleBase" id="RU364064"/>
    </source>
</evidence>
<accession>A0ABQ5LUT2</accession>
<evidence type="ECO:0000256" key="4">
    <source>
        <dbReference type="ARBA" id="ARBA00014409"/>
    </source>
</evidence>
<keyword evidence="7 14" id="KW-0547">Nucleotide-binding</keyword>
<feature type="domain" description="TSCPD" evidence="17">
    <location>
        <begin position="585"/>
        <end position="692"/>
    </location>
</feature>
<dbReference type="Pfam" id="PF02867">
    <property type="entry name" value="Ribonuc_red_lgC"/>
    <property type="match status" value="1"/>
</dbReference>
<keyword evidence="10" id="KW-1015">Disulfide bond</keyword>
<dbReference type="InterPro" id="IPR050862">
    <property type="entry name" value="RdRp_reductase_class-2"/>
</dbReference>
<dbReference type="EC" id="1.17.4.1" evidence="3 14"/>
<dbReference type="EMBL" id="BROH01000006">
    <property type="protein sequence ID" value="GKY88383.1"/>
    <property type="molecule type" value="Genomic_DNA"/>
</dbReference>
<gene>
    <name evidence="18" type="ORF">STA1M1_22520</name>
</gene>
<feature type="domain" description="Ribonucleotide reductase large subunit C-terminal" evidence="16">
    <location>
        <begin position="82"/>
        <end position="548"/>
    </location>
</feature>
<dbReference type="Pfam" id="PF12637">
    <property type="entry name" value="TSCPD"/>
    <property type="match status" value="1"/>
</dbReference>
<evidence type="ECO:0000256" key="13">
    <source>
        <dbReference type="ARBA" id="ARBA00047754"/>
    </source>
</evidence>
<protein>
    <recommendedName>
        <fullName evidence="4 14">Vitamin B12-dependent ribonucleotide reductase</fullName>
        <ecNumber evidence="3 14">1.17.4.1</ecNumber>
    </recommendedName>
</protein>
<evidence type="ECO:0000313" key="19">
    <source>
        <dbReference type="Proteomes" id="UP001144205"/>
    </source>
</evidence>
<dbReference type="NCBIfam" id="TIGR02504">
    <property type="entry name" value="NrdJ_Z"/>
    <property type="match status" value="1"/>
</dbReference>